<gene>
    <name evidence="9" type="ORF">HNP60_003480</name>
</gene>
<dbReference type="PROSITE" id="PS51257">
    <property type="entry name" value="PROKAR_LIPOPROTEIN"/>
    <property type="match status" value="1"/>
</dbReference>
<evidence type="ECO:0008006" key="11">
    <source>
        <dbReference type="Google" id="ProtNLM"/>
    </source>
</evidence>
<evidence type="ECO:0000256" key="5">
    <source>
        <dbReference type="ARBA" id="ARBA00022801"/>
    </source>
</evidence>
<dbReference type="RefSeq" id="WP_184156059.1">
    <property type="nucleotide sequence ID" value="NZ_JACHKA010000001.1"/>
</dbReference>
<proteinExistence type="inferred from homology"/>
<dbReference type="SUPFAM" id="SSF53474">
    <property type="entry name" value="alpha/beta-Hydrolases"/>
    <property type="match status" value="1"/>
</dbReference>
<dbReference type="Gene3D" id="3.40.50.1820">
    <property type="entry name" value="alpha/beta hydrolase"/>
    <property type="match status" value="1"/>
</dbReference>
<evidence type="ECO:0000313" key="10">
    <source>
        <dbReference type="Proteomes" id="UP001138540"/>
    </source>
</evidence>
<keyword evidence="4 8" id="KW-0732">Signal</keyword>
<evidence type="ECO:0000256" key="3">
    <source>
        <dbReference type="ARBA" id="ARBA00022723"/>
    </source>
</evidence>
<dbReference type="Pfam" id="PF07519">
    <property type="entry name" value="Tannase"/>
    <property type="match status" value="1"/>
</dbReference>
<protein>
    <recommendedName>
        <fullName evidence="11">Feruloyl esterase</fullName>
    </recommendedName>
</protein>
<comment type="similarity">
    <text evidence="1">Belongs to the tannase family.</text>
</comment>
<sequence length="520" mass="54887">MIGKSWMAMAASSCAMAIACPAAAKQCAELASSRIDHGEVTSAEVVAAGAFEAPPSPFGPPPGVANAAYKGLPAFCRVRATLTPTPDSDIKVEVWLPAEGWNGKFVGIGNGIWAGQISYAQMAEPLARGYAVASTDTGHVGNGLTAEFAIGHPEKLVDFGHRAVHLMTRTAKQAIGDFYGKAPALSLWNSCSTGGRQGLMAAYRYPEDFDAISAMAPANPMTDLMVQSMWTGWQALRTPSAALTPEKLALAHKAVIAQCDAEDGLKDGLVSRPDICRFDPATIQCKPGQDGDCLNGDQVTALRAIYEGVRDPRSGVLLLPGFPRGSEMQMAMLTGGPAPFPVATTYFSMLVFGDQPDWDWRTMDYGADLEKARSFGSAILNVPPDGLAPFFARGGKLLLSHGWNDGLIPATNTLAFHAALREALPAQQVEDSLRLFMAPGMDHCAGGEGPSAFDTLGVIDRWASEGTAPTRIVATRGPGFPGAPAQPPMSRPLCPFPQIAKYKGTGSTDEEQNFICAPAD</sequence>
<keyword evidence="2" id="KW-0719">Serine esterase</keyword>
<organism evidence="9 10">
    <name type="scientific">Sphingobium lignivorans</name>
    <dbReference type="NCBI Taxonomy" id="2735886"/>
    <lineage>
        <taxon>Bacteria</taxon>
        <taxon>Pseudomonadati</taxon>
        <taxon>Pseudomonadota</taxon>
        <taxon>Alphaproteobacteria</taxon>
        <taxon>Sphingomonadales</taxon>
        <taxon>Sphingomonadaceae</taxon>
        <taxon>Sphingobium</taxon>
    </lineage>
</organism>
<evidence type="ECO:0000256" key="4">
    <source>
        <dbReference type="ARBA" id="ARBA00022729"/>
    </source>
</evidence>
<keyword evidence="5" id="KW-0378">Hydrolase</keyword>
<dbReference type="Proteomes" id="UP001138540">
    <property type="component" value="Unassembled WGS sequence"/>
</dbReference>
<evidence type="ECO:0000256" key="6">
    <source>
        <dbReference type="ARBA" id="ARBA00022837"/>
    </source>
</evidence>
<keyword evidence="6" id="KW-0106">Calcium</keyword>
<evidence type="ECO:0000256" key="7">
    <source>
        <dbReference type="ARBA" id="ARBA00023157"/>
    </source>
</evidence>
<evidence type="ECO:0000256" key="1">
    <source>
        <dbReference type="ARBA" id="ARBA00006249"/>
    </source>
</evidence>
<dbReference type="InterPro" id="IPR011118">
    <property type="entry name" value="Tannase/feruloyl_esterase"/>
</dbReference>
<evidence type="ECO:0000256" key="8">
    <source>
        <dbReference type="SAM" id="SignalP"/>
    </source>
</evidence>
<feature type="signal peptide" evidence="8">
    <location>
        <begin position="1"/>
        <end position="24"/>
    </location>
</feature>
<evidence type="ECO:0000313" key="9">
    <source>
        <dbReference type="EMBL" id="MBB5987506.1"/>
    </source>
</evidence>
<keyword evidence="7" id="KW-1015">Disulfide bond</keyword>
<dbReference type="PANTHER" id="PTHR33938">
    <property type="entry name" value="FERULOYL ESTERASE B-RELATED"/>
    <property type="match status" value="1"/>
</dbReference>
<evidence type="ECO:0000256" key="2">
    <source>
        <dbReference type="ARBA" id="ARBA00022487"/>
    </source>
</evidence>
<comment type="caution">
    <text evidence="9">The sequence shown here is derived from an EMBL/GenBank/DDBJ whole genome shotgun (WGS) entry which is preliminary data.</text>
</comment>
<accession>A0ABR6NJS4</accession>
<dbReference type="InterPro" id="IPR029058">
    <property type="entry name" value="AB_hydrolase_fold"/>
</dbReference>
<keyword evidence="3" id="KW-0479">Metal-binding</keyword>
<dbReference type="PANTHER" id="PTHR33938:SF15">
    <property type="entry name" value="FERULOYL ESTERASE B-RELATED"/>
    <property type="match status" value="1"/>
</dbReference>
<keyword evidence="10" id="KW-1185">Reference proteome</keyword>
<feature type="chain" id="PRO_5045871918" description="Feruloyl esterase" evidence="8">
    <location>
        <begin position="25"/>
        <end position="520"/>
    </location>
</feature>
<reference evidence="9 10" key="1">
    <citation type="submission" date="2020-08" db="EMBL/GenBank/DDBJ databases">
        <title>Exploring microbial biodiversity for novel pathways involved in the catabolism of aromatic compounds derived from lignin.</title>
        <authorList>
            <person name="Elkins J."/>
        </authorList>
    </citation>
    <scope>NUCLEOTIDE SEQUENCE [LARGE SCALE GENOMIC DNA]</scope>
    <source>
        <strain evidence="9 10">B1D3A</strain>
    </source>
</reference>
<name>A0ABR6NJS4_9SPHN</name>
<dbReference type="EMBL" id="JACHKA010000001">
    <property type="protein sequence ID" value="MBB5987506.1"/>
    <property type="molecule type" value="Genomic_DNA"/>
</dbReference>